<evidence type="ECO:0000313" key="4">
    <source>
        <dbReference type="EMBL" id="TCP64065.1"/>
    </source>
</evidence>
<evidence type="ECO:0000256" key="1">
    <source>
        <dbReference type="ARBA" id="ARBA00009477"/>
    </source>
</evidence>
<dbReference type="EMBL" id="SLXT01000012">
    <property type="protein sequence ID" value="TCP64065.1"/>
    <property type="molecule type" value="Genomic_DNA"/>
</dbReference>
<dbReference type="SUPFAM" id="SSF111369">
    <property type="entry name" value="HlyD-like secretion proteins"/>
    <property type="match status" value="1"/>
</dbReference>
<dbReference type="Gene3D" id="2.40.420.20">
    <property type="match status" value="1"/>
</dbReference>
<organism evidence="4 5">
    <name type="scientific">Heliophilum fasciatum</name>
    <dbReference type="NCBI Taxonomy" id="35700"/>
    <lineage>
        <taxon>Bacteria</taxon>
        <taxon>Bacillati</taxon>
        <taxon>Bacillota</taxon>
        <taxon>Clostridia</taxon>
        <taxon>Eubacteriales</taxon>
        <taxon>Heliobacteriaceae</taxon>
        <taxon>Heliophilum</taxon>
    </lineage>
</organism>
<dbReference type="RefSeq" id="WP_165876391.1">
    <property type="nucleotide sequence ID" value="NZ_JAOQNU010000026.1"/>
</dbReference>
<dbReference type="Gene3D" id="2.40.50.100">
    <property type="match status" value="1"/>
</dbReference>
<reference evidence="4 5" key="1">
    <citation type="submission" date="2019-03" db="EMBL/GenBank/DDBJ databases">
        <title>Genomic Encyclopedia of Type Strains, Phase IV (KMG-IV): sequencing the most valuable type-strain genomes for metagenomic binning, comparative biology and taxonomic classification.</title>
        <authorList>
            <person name="Goeker M."/>
        </authorList>
    </citation>
    <scope>NUCLEOTIDE SEQUENCE [LARGE SCALE GENOMIC DNA]</scope>
    <source>
        <strain evidence="4 5">DSM 11170</strain>
    </source>
</reference>
<dbReference type="Gene3D" id="2.40.30.170">
    <property type="match status" value="1"/>
</dbReference>
<dbReference type="InterPro" id="IPR058624">
    <property type="entry name" value="MdtA-like_HH"/>
</dbReference>
<feature type="domain" description="Multidrug resistance protein MdtA-like alpha-helical hairpin" evidence="2">
    <location>
        <begin position="128"/>
        <end position="198"/>
    </location>
</feature>
<comment type="similarity">
    <text evidence="1">Belongs to the membrane fusion protein (MFP) (TC 8.A.1) family.</text>
</comment>
<name>A0A4R2RY77_9FIRM</name>
<protein>
    <submittedName>
        <fullName evidence="4">RND family efflux transporter MFP subunit</fullName>
    </submittedName>
</protein>
<dbReference type="GO" id="GO:0015562">
    <property type="term" value="F:efflux transmembrane transporter activity"/>
    <property type="evidence" value="ECO:0007669"/>
    <property type="project" value="TreeGrafter"/>
</dbReference>
<evidence type="ECO:0000259" key="3">
    <source>
        <dbReference type="Pfam" id="PF25954"/>
    </source>
</evidence>
<dbReference type="InterPro" id="IPR058792">
    <property type="entry name" value="Beta-barrel_RND_2"/>
</dbReference>
<dbReference type="Gene3D" id="1.10.287.470">
    <property type="entry name" value="Helix hairpin bin"/>
    <property type="match status" value="1"/>
</dbReference>
<dbReference type="Pfam" id="PF25954">
    <property type="entry name" value="Beta-barrel_RND_2"/>
    <property type="match status" value="1"/>
</dbReference>
<gene>
    <name evidence="4" type="ORF">EDD73_11226</name>
</gene>
<comment type="caution">
    <text evidence="4">The sequence shown here is derived from an EMBL/GenBank/DDBJ whole genome shotgun (WGS) entry which is preliminary data.</text>
</comment>
<dbReference type="Proteomes" id="UP000294813">
    <property type="component" value="Unassembled WGS sequence"/>
</dbReference>
<keyword evidence="5" id="KW-1185">Reference proteome</keyword>
<dbReference type="AlphaFoldDB" id="A0A4R2RY77"/>
<dbReference type="Pfam" id="PF25876">
    <property type="entry name" value="HH_MFP_RND"/>
    <property type="match status" value="1"/>
</dbReference>
<sequence>MNRLPLIKKSALIILPLGALLLWLSGALHSKVEPGIGAAKADQLPAATVRTLAVQPANQAASLRFDGVVKGSETIQLTSKLLAQVQAVSVREGDRVSQGDSLISLDNRDISANRSAASSQIDSAVATQANAQAALASAQAQLNNAQITWTRTQALFNSGAVTAADRDRDKTALDSALAQVEQAKAVVQQAQAAIQSATAGVTQLDVQLGYTQLTAPFNAVVSKKHIDTGTMAAPGAPLLTLEKTPLALHIQVDERLAPRLQKGQSVDVTIESIAKNLTGTILDVQPTVDPASRTALVKIALPGDKPVQPGMFGIVTFSGENTSKLTIPASAVVKWSQFTGVYVIDNQAEPRARLRLLRLGEPVGDRYDVIAGLQPGEQIITEGQATLTDGQKVVVQE</sequence>
<evidence type="ECO:0000259" key="2">
    <source>
        <dbReference type="Pfam" id="PF25876"/>
    </source>
</evidence>
<dbReference type="PANTHER" id="PTHR30469">
    <property type="entry name" value="MULTIDRUG RESISTANCE PROTEIN MDTA"/>
    <property type="match status" value="1"/>
</dbReference>
<feature type="domain" description="CusB-like beta-barrel" evidence="3">
    <location>
        <begin position="248"/>
        <end position="320"/>
    </location>
</feature>
<accession>A0A4R2RY77</accession>
<dbReference type="NCBIfam" id="TIGR01730">
    <property type="entry name" value="RND_mfp"/>
    <property type="match status" value="1"/>
</dbReference>
<evidence type="ECO:0000313" key="5">
    <source>
        <dbReference type="Proteomes" id="UP000294813"/>
    </source>
</evidence>
<dbReference type="InterPro" id="IPR006143">
    <property type="entry name" value="RND_pump_MFP"/>
</dbReference>
<proteinExistence type="inferred from homology"/>
<dbReference type="GO" id="GO:1990281">
    <property type="term" value="C:efflux pump complex"/>
    <property type="evidence" value="ECO:0007669"/>
    <property type="project" value="TreeGrafter"/>
</dbReference>
<dbReference type="PANTHER" id="PTHR30469:SF15">
    <property type="entry name" value="HLYD FAMILY OF SECRETION PROTEINS"/>
    <property type="match status" value="1"/>
</dbReference>